<evidence type="ECO:0000256" key="18">
    <source>
        <dbReference type="ARBA" id="ARBA00049902"/>
    </source>
</evidence>
<feature type="transmembrane region" description="Helical" evidence="20">
    <location>
        <begin position="30"/>
        <end position="49"/>
    </location>
</feature>
<dbReference type="RefSeq" id="WP_211422788.1">
    <property type="nucleotide sequence ID" value="NZ_CP072642.1"/>
</dbReference>
<keyword evidence="24" id="KW-1185">Reference proteome</keyword>
<evidence type="ECO:0000256" key="4">
    <source>
        <dbReference type="ARBA" id="ARBA00007739"/>
    </source>
</evidence>
<feature type="compositionally biased region" description="Basic and acidic residues" evidence="19">
    <location>
        <begin position="799"/>
        <end position="813"/>
    </location>
</feature>
<sequence>MTGNHPAFKNDPRVFRTKHWWQRLITPRRVFFLALALLPVVIILTYYYVVFSTMIDQKLQGESFVRSSGIYAAPARVIRGGSFGKAQLLEYLTRTGYVAQSQAGDTTRGRYLLDGNRLDILPSADAPLAGQKFPSVRIRFNGNTPVNIVELSNQQPLTECLLEPPLLTALNKEREKRKIVEFNDLPKVLVQAVVAVEDRRFFDHRGIDLRGLARAIYRNFTDRDGSLQGGSTITQQLVKNFFLTPERTLSRKLKEAYIAIILETRLTKPQIFQMYCNEIYLGQDGSYSINGFGEAARFYFGKDIIQLSLPEAAFLAGIIRGPGYYSPFRHPERALERRNKVLGDMLEVGFITPAEYEKARAAPLGVAPRRTSSNADAPYYLDYLQTVLAERKLDRVLSDPAARIYTTLDINLQQAAVEAVQKGLANLVKKPAPGLDAALIALDAHTGDILAMVGGRDYSQSQLNRVTDARRQPGSVFKPFVYTTAIAEEVVTPSSLFKDEKRTFTYGNGQTYSPDNFGQAYSNQYVTVRTALSKSLNVVTVSVAEAVGYDRVARTAERFGLPRPEAYPSLALGTKEATPLEVARAYTAFPNRGARVEPRALTFIADGKGNLVEKVEPQTTPVISPAVAAVMTHLLRGPIERGTATKANGLTKALAGKTGTSRDGWFAGFTPHMVCVVYVGYDDNRQLGITGGNSALPIFVNFMRAVLKFRPDLTGDAFPDAEGVEKVTVDLQTGLLPSPACQGETIEEWFLAGTAPKKDCTQTDAAAMGTPGVVVEPDIQLPPPELPPVTGPPPLPDATRPRDRRPPDVPPRD</sequence>
<dbReference type="NCBIfam" id="TIGR02074">
    <property type="entry name" value="PBP_1a_fam"/>
    <property type="match status" value="1"/>
</dbReference>
<dbReference type="EMBL" id="CP072642">
    <property type="protein sequence ID" value="QUV94500.1"/>
    <property type="molecule type" value="Genomic_DNA"/>
</dbReference>
<evidence type="ECO:0000256" key="8">
    <source>
        <dbReference type="ARBA" id="ARBA00022679"/>
    </source>
</evidence>
<evidence type="ECO:0000256" key="13">
    <source>
        <dbReference type="ARBA" id="ARBA00022989"/>
    </source>
</evidence>
<dbReference type="Pfam" id="PF00905">
    <property type="entry name" value="Transpeptidase"/>
    <property type="match status" value="1"/>
</dbReference>
<evidence type="ECO:0000256" key="7">
    <source>
        <dbReference type="ARBA" id="ARBA00022676"/>
    </source>
</evidence>
<evidence type="ECO:0000256" key="17">
    <source>
        <dbReference type="ARBA" id="ARBA00044770"/>
    </source>
</evidence>
<evidence type="ECO:0000256" key="19">
    <source>
        <dbReference type="SAM" id="MobiDB-lite"/>
    </source>
</evidence>
<comment type="subcellular location">
    <subcellularLocation>
        <location evidence="1">Membrane</location>
    </subcellularLocation>
</comment>
<comment type="catalytic activity">
    <reaction evidence="18">
        <text>[GlcNAc-(1-&gt;4)-Mur2Ac(oyl-L-Ala-gamma-D-Glu-L-Lys-D-Ala-D-Ala)](n)-di-trans,octa-cis-undecaprenyl diphosphate + beta-D-GlcNAc-(1-&gt;4)-Mur2Ac(oyl-L-Ala-gamma-D-Glu-L-Lys-D-Ala-D-Ala)-di-trans,octa-cis-undecaprenyl diphosphate = [GlcNAc-(1-&gt;4)-Mur2Ac(oyl-L-Ala-gamma-D-Glu-L-Lys-D-Ala-D-Ala)](n+1)-di-trans,octa-cis-undecaprenyl diphosphate + di-trans,octa-cis-undecaprenyl diphosphate + H(+)</text>
        <dbReference type="Rhea" id="RHEA:23708"/>
        <dbReference type="Rhea" id="RHEA-COMP:9602"/>
        <dbReference type="Rhea" id="RHEA-COMP:9603"/>
        <dbReference type="ChEBI" id="CHEBI:15378"/>
        <dbReference type="ChEBI" id="CHEBI:58405"/>
        <dbReference type="ChEBI" id="CHEBI:60033"/>
        <dbReference type="ChEBI" id="CHEBI:78435"/>
        <dbReference type="EC" id="2.4.99.28"/>
    </reaction>
</comment>
<dbReference type="InterPro" id="IPR012338">
    <property type="entry name" value="Beta-lactam/transpept-like"/>
</dbReference>
<evidence type="ECO:0000256" key="10">
    <source>
        <dbReference type="ARBA" id="ARBA00022801"/>
    </source>
</evidence>
<keyword evidence="13 20" id="KW-1133">Transmembrane helix</keyword>
<feature type="compositionally biased region" description="Pro residues" evidence="19">
    <location>
        <begin position="780"/>
        <end position="796"/>
    </location>
</feature>
<dbReference type="SUPFAM" id="SSF56601">
    <property type="entry name" value="beta-lactamase/transpeptidase-like"/>
    <property type="match status" value="1"/>
</dbReference>
<comment type="similarity">
    <text evidence="3">In the C-terminal section; belongs to the transpeptidase family.</text>
</comment>
<evidence type="ECO:0000313" key="24">
    <source>
        <dbReference type="Proteomes" id="UP000677668"/>
    </source>
</evidence>
<dbReference type="PANTHER" id="PTHR32282">
    <property type="entry name" value="BINDING PROTEIN TRANSPEPTIDASE, PUTATIVE-RELATED"/>
    <property type="match status" value="1"/>
</dbReference>
<evidence type="ECO:0000256" key="3">
    <source>
        <dbReference type="ARBA" id="ARBA00007090"/>
    </source>
</evidence>
<feature type="region of interest" description="Disordered" evidence="19">
    <location>
        <begin position="775"/>
        <end position="813"/>
    </location>
</feature>
<dbReference type="Pfam" id="PF00912">
    <property type="entry name" value="Transgly"/>
    <property type="match status" value="1"/>
</dbReference>
<evidence type="ECO:0000256" key="15">
    <source>
        <dbReference type="ARBA" id="ARBA00023268"/>
    </source>
</evidence>
<organism evidence="23 24">
    <name type="scientific">Chloracidobacterium sp. N</name>
    <dbReference type="NCBI Taxonomy" id="2821540"/>
    <lineage>
        <taxon>Bacteria</taxon>
        <taxon>Pseudomonadati</taxon>
        <taxon>Acidobacteriota</taxon>
        <taxon>Terriglobia</taxon>
        <taxon>Terriglobales</taxon>
        <taxon>Acidobacteriaceae</taxon>
        <taxon>Chloracidobacterium</taxon>
        <taxon>Chloracidobacterium aggregatum</taxon>
    </lineage>
</organism>
<evidence type="ECO:0000256" key="12">
    <source>
        <dbReference type="ARBA" id="ARBA00022984"/>
    </source>
</evidence>
<evidence type="ECO:0000259" key="22">
    <source>
        <dbReference type="Pfam" id="PF00912"/>
    </source>
</evidence>
<dbReference type="Gene3D" id="3.40.710.10">
    <property type="entry name" value="DD-peptidase/beta-lactamase superfamily"/>
    <property type="match status" value="1"/>
</dbReference>
<dbReference type="InterPro" id="IPR050396">
    <property type="entry name" value="Glycosyltr_51/Transpeptidase"/>
</dbReference>
<dbReference type="InterPro" id="IPR001460">
    <property type="entry name" value="PCN-bd_Tpept"/>
</dbReference>
<proteinExistence type="inferred from homology"/>
<feature type="domain" description="Penicillin-binding protein transpeptidase" evidence="21">
    <location>
        <begin position="439"/>
        <end position="703"/>
    </location>
</feature>
<keyword evidence="14 20" id="KW-0472">Membrane</keyword>
<keyword evidence="5" id="KW-0121">Carboxypeptidase</keyword>
<dbReference type="InterPro" id="IPR001264">
    <property type="entry name" value="Glyco_trans_51"/>
</dbReference>
<evidence type="ECO:0000256" key="20">
    <source>
        <dbReference type="SAM" id="Phobius"/>
    </source>
</evidence>
<keyword evidence="15" id="KW-0511">Multifunctional enzyme</keyword>
<keyword evidence="8" id="KW-0808">Transferase</keyword>
<comment type="similarity">
    <text evidence="4">In the N-terminal section; belongs to the glycosyltransferase 51 family.</text>
</comment>
<dbReference type="InterPro" id="IPR036950">
    <property type="entry name" value="PBP_transglycosylase"/>
</dbReference>
<name>A0ABX8B449_9BACT</name>
<feature type="domain" description="Glycosyl transferase family 51" evidence="22">
    <location>
        <begin position="169"/>
        <end position="345"/>
    </location>
</feature>
<gene>
    <name evidence="23" type="ORF">J8C05_03370</name>
</gene>
<evidence type="ECO:0000256" key="14">
    <source>
        <dbReference type="ARBA" id="ARBA00023136"/>
    </source>
</evidence>
<evidence type="ECO:0000256" key="11">
    <source>
        <dbReference type="ARBA" id="ARBA00022960"/>
    </source>
</evidence>
<keyword evidence="7" id="KW-0328">Glycosyltransferase</keyword>
<dbReference type="EC" id="2.4.99.28" evidence="17"/>
<accession>A0ABX8B449</accession>
<evidence type="ECO:0000256" key="9">
    <source>
        <dbReference type="ARBA" id="ARBA00022692"/>
    </source>
</evidence>
<evidence type="ECO:0000256" key="16">
    <source>
        <dbReference type="ARBA" id="ARBA00023316"/>
    </source>
</evidence>
<keyword evidence="16" id="KW-0961">Cell wall biogenesis/degradation</keyword>
<evidence type="ECO:0000256" key="1">
    <source>
        <dbReference type="ARBA" id="ARBA00004370"/>
    </source>
</evidence>
<evidence type="ECO:0000313" key="23">
    <source>
        <dbReference type="EMBL" id="QUV94500.1"/>
    </source>
</evidence>
<dbReference type="SUPFAM" id="SSF53955">
    <property type="entry name" value="Lysozyme-like"/>
    <property type="match status" value="1"/>
</dbReference>
<keyword evidence="10" id="KW-0378">Hydrolase</keyword>
<keyword evidence="6" id="KW-0645">Protease</keyword>
<evidence type="ECO:0000256" key="5">
    <source>
        <dbReference type="ARBA" id="ARBA00022645"/>
    </source>
</evidence>
<reference evidence="23 24" key="1">
    <citation type="submission" date="2021-03" db="EMBL/GenBank/DDBJ databases">
        <title>Genomic and phenotypic characterization of Chloracidobacterium isolates provides evidence for multiple species.</title>
        <authorList>
            <person name="Saini M.K."/>
            <person name="Costas A.M.G."/>
            <person name="Tank M."/>
            <person name="Bryant D.A."/>
        </authorList>
    </citation>
    <scope>NUCLEOTIDE SEQUENCE [LARGE SCALE GENOMIC DNA]</scope>
    <source>
        <strain evidence="23 24">N</strain>
    </source>
</reference>
<evidence type="ECO:0000256" key="6">
    <source>
        <dbReference type="ARBA" id="ARBA00022670"/>
    </source>
</evidence>
<dbReference type="Gene3D" id="1.10.3810.10">
    <property type="entry name" value="Biosynthetic peptidoglycan transglycosylase-like"/>
    <property type="match status" value="1"/>
</dbReference>
<evidence type="ECO:0000256" key="2">
    <source>
        <dbReference type="ARBA" id="ARBA00004752"/>
    </source>
</evidence>
<keyword evidence="9 20" id="KW-0812">Transmembrane</keyword>
<dbReference type="PANTHER" id="PTHR32282:SF27">
    <property type="entry name" value="PENICILLIN-BINDING PROTEIN 1A"/>
    <property type="match status" value="1"/>
</dbReference>
<keyword evidence="11" id="KW-0133">Cell shape</keyword>
<keyword evidence="12" id="KW-0573">Peptidoglycan synthesis</keyword>
<dbReference type="InterPro" id="IPR023346">
    <property type="entry name" value="Lysozyme-like_dom_sf"/>
</dbReference>
<comment type="pathway">
    <text evidence="2">Cell wall biogenesis; peptidoglycan biosynthesis.</text>
</comment>
<protein>
    <recommendedName>
        <fullName evidence="17">peptidoglycan glycosyltransferase</fullName>
        <ecNumber evidence="17">2.4.99.28</ecNumber>
    </recommendedName>
</protein>
<dbReference type="Proteomes" id="UP000677668">
    <property type="component" value="Chromosome 1"/>
</dbReference>
<evidence type="ECO:0000259" key="21">
    <source>
        <dbReference type="Pfam" id="PF00905"/>
    </source>
</evidence>